<accession>A0A5K8A541</accession>
<dbReference type="PANTHER" id="PTHR11138">
    <property type="entry name" value="METHIONYL-TRNA FORMYLTRANSFERASE"/>
    <property type="match status" value="1"/>
</dbReference>
<organism evidence="8 9">
    <name type="scientific">Desulfosarcina ovata subsp. ovata</name>
    <dbReference type="NCBI Taxonomy" id="2752305"/>
    <lineage>
        <taxon>Bacteria</taxon>
        <taxon>Pseudomonadati</taxon>
        <taxon>Thermodesulfobacteriota</taxon>
        <taxon>Desulfobacteria</taxon>
        <taxon>Desulfobacterales</taxon>
        <taxon>Desulfosarcinaceae</taxon>
        <taxon>Desulfosarcina</taxon>
    </lineage>
</organism>
<keyword evidence="4 5" id="KW-0648">Protein biosynthesis</keyword>
<evidence type="ECO:0000313" key="9">
    <source>
        <dbReference type="Proteomes" id="UP000422108"/>
    </source>
</evidence>
<dbReference type="EMBL" id="AP021879">
    <property type="protein sequence ID" value="BBO87474.1"/>
    <property type="molecule type" value="Genomic_DNA"/>
</dbReference>
<evidence type="ECO:0000313" key="8">
    <source>
        <dbReference type="EMBL" id="BBO87474.1"/>
    </source>
</evidence>
<dbReference type="NCBIfam" id="TIGR00460">
    <property type="entry name" value="fmt"/>
    <property type="match status" value="1"/>
</dbReference>
<keyword evidence="9" id="KW-1185">Reference proteome</keyword>
<keyword evidence="3 5" id="KW-0808">Transferase</keyword>
<evidence type="ECO:0000259" key="6">
    <source>
        <dbReference type="Pfam" id="PF00551"/>
    </source>
</evidence>
<dbReference type="HAMAP" id="MF_00182">
    <property type="entry name" value="Formyl_trans"/>
    <property type="match status" value="1"/>
</dbReference>
<dbReference type="PANTHER" id="PTHR11138:SF5">
    <property type="entry name" value="METHIONYL-TRNA FORMYLTRANSFERASE, MITOCHONDRIAL"/>
    <property type="match status" value="1"/>
</dbReference>
<dbReference type="Pfam" id="PF02911">
    <property type="entry name" value="Formyl_trans_C"/>
    <property type="match status" value="1"/>
</dbReference>
<evidence type="ECO:0000259" key="7">
    <source>
        <dbReference type="Pfam" id="PF02911"/>
    </source>
</evidence>
<sequence>MSRPLTIVYMGTPDFAVPPMAALHERGYRILAVVTQPDRPKGRGRKLTPPPVKQAALKFGCSVLQPETVRTEEFHRKMADLAPDLYVVAAFGQILPQSLLDIPKQGAINIHASLLPRHRGAAPIHRAIIEGDAETGITTMMMDKGMDTGDILLMDRTPIGPTETAAELHDRLSRMGAETILRTFEMLRSGTLPRMPQDHSRATYAPMLRKKDGQVDWSQPAETIDRLIRGVTPWPGAFTFSDGMRLKIFRASVLHRDISVPPGTILECIPGELRVATGKDALAIKEIQGESGKRLPIDDFLCGCRLPDGSCLG</sequence>
<evidence type="ECO:0000256" key="1">
    <source>
        <dbReference type="ARBA" id="ARBA00010699"/>
    </source>
</evidence>
<dbReference type="CDD" id="cd08704">
    <property type="entry name" value="Met_tRNA_FMT_C"/>
    <property type="match status" value="1"/>
</dbReference>
<evidence type="ECO:0000256" key="2">
    <source>
        <dbReference type="ARBA" id="ARBA00012261"/>
    </source>
</evidence>
<dbReference type="InterPro" id="IPR036477">
    <property type="entry name" value="Formyl_transf_N_sf"/>
</dbReference>
<protein>
    <recommendedName>
        <fullName evidence="2 5">Methionyl-tRNA formyltransferase</fullName>
        <ecNumber evidence="2 5">2.1.2.9</ecNumber>
    </recommendedName>
</protein>
<dbReference type="InterPro" id="IPR011034">
    <property type="entry name" value="Formyl_transferase-like_C_sf"/>
</dbReference>
<comment type="function">
    <text evidence="5">Attaches a formyl group to the free amino group of methionyl-tRNA(fMet). The formyl group appears to play a dual role in the initiator identity of N-formylmethionyl-tRNA by promoting its recognition by IF2 and preventing the misappropriation of this tRNA by the elongation apparatus.</text>
</comment>
<evidence type="ECO:0000256" key="3">
    <source>
        <dbReference type="ARBA" id="ARBA00022679"/>
    </source>
</evidence>
<dbReference type="Gene3D" id="3.40.50.12230">
    <property type="match status" value="1"/>
</dbReference>
<dbReference type="Pfam" id="PF00551">
    <property type="entry name" value="Formyl_trans_N"/>
    <property type="match status" value="1"/>
</dbReference>
<feature type="domain" description="Formyl transferase C-terminal" evidence="7">
    <location>
        <begin position="208"/>
        <end position="304"/>
    </location>
</feature>
<dbReference type="RefSeq" id="WP_231716918.1">
    <property type="nucleotide sequence ID" value="NZ_AP021879.1"/>
</dbReference>
<feature type="binding site" evidence="5">
    <location>
        <begin position="113"/>
        <end position="116"/>
    </location>
    <ligand>
        <name>(6S)-5,6,7,8-tetrahydrofolate</name>
        <dbReference type="ChEBI" id="CHEBI:57453"/>
    </ligand>
</feature>
<dbReference type="SUPFAM" id="SSF50486">
    <property type="entry name" value="FMT C-terminal domain-like"/>
    <property type="match status" value="1"/>
</dbReference>
<gene>
    <name evidence="5 8" type="primary">fmt</name>
    <name evidence="8" type="ORF">DSCOOX_06540</name>
</gene>
<name>A0A5K8A541_9BACT</name>
<dbReference type="InterPro" id="IPR044135">
    <property type="entry name" value="Met-tRNA-FMT_C"/>
</dbReference>
<dbReference type="InterPro" id="IPR002376">
    <property type="entry name" value="Formyl_transf_N"/>
</dbReference>
<dbReference type="InterPro" id="IPR005794">
    <property type="entry name" value="Fmt"/>
</dbReference>
<proteinExistence type="inferred from homology"/>
<dbReference type="AlphaFoldDB" id="A0A5K8A541"/>
<dbReference type="GO" id="GO:0005829">
    <property type="term" value="C:cytosol"/>
    <property type="evidence" value="ECO:0007669"/>
    <property type="project" value="TreeGrafter"/>
</dbReference>
<feature type="domain" description="Formyl transferase N-terminal" evidence="6">
    <location>
        <begin position="10"/>
        <end position="182"/>
    </location>
</feature>
<reference evidence="8 9" key="1">
    <citation type="submission" date="2019-11" db="EMBL/GenBank/DDBJ databases">
        <title>Comparative genomics of hydrocarbon-degrading Desulfosarcina strains.</title>
        <authorList>
            <person name="Watanabe M."/>
            <person name="Kojima H."/>
            <person name="Fukui M."/>
        </authorList>
    </citation>
    <scope>NUCLEOTIDE SEQUENCE [LARGE SCALE GENOMIC DNA]</scope>
    <source>
        <strain evidence="9">oXyS1</strain>
    </source>
</reference>
<dbReference type="EC" id="2.1.2.9" evidence="2 5"/>
<dbReference type="Proteomes" id="UP000422108">
    <property type="component" value="Chromosome"/>
</dbReference>
<evidence type="ECO:0000256" key="5">
    <source>
        <dbReference type="HAMAP-Rule" id="MF_00182"/>
    </source>
</evidence>
<dbReference type="InterPro" id="IPR041711">
    <property type="entry name" value="Met-tRNA-FMT_N"/>
</dbReference>
<dbReference type="FunFam" id="3.40.50.12230:FF:000001">
    <property type="entry name" value="Methionyl-tRNA formyltransferase"/>
    <property type="match status" value="1"/>
</dbReference>
<dbReference type="CDD" id="cd08646">
    <property type="entry name" value="FMT_core_Met-tRNA-FMT_N"/>
    <property type="match status" value="1"/>
</dbReference>
<evidence type="ECO:0000256" key="4">
    <source>
        <dbReference type="ARBA" id="ARBA00022917"/>
    </source>
</evidence>
<dbReference type="GO" id="GO:0004479">
    <property type="term" value="F:methionyl-tRNA formyltransferase activity"/>
    <property type="evidence" value="ECO:0007669"/>
    <property type="project" value="UniProtKB-UniRule"/>
</dbReference>
<comment type="catalytic activity">
    <reaction evidence="5">
        <text>L-methionyl-tRNA(fMet) + (6R)-10-formyltetrahydrofolate = N-formyl-L-methionyl-tRNA(fMet) + (6S)-5,6,7,8-tetrahydrofolate + H(+)</text>
        <dbReference type="Rhea" id="RHEA:24380"/>
        <dbReference type="Rhea" id="RHEA-COMP:9952"/>
        <dbReference type="Rhea" id="RHEA-COMP:9953"/>
        <dbReference type="ChEBI" id="CHEBI:15378"/>
        <dbReference type="ChEBI" id="CHEBI:57453"/>
        <dbReference type="ChEBI" id="CHEBI:78530"/>
        <dbReference type="ChEBI" id="CHEBI:78844"/>
        <dbReference type="ChEBI" id="CHEBI:195366"/>
        <dbReference type="EC" id="2.1.2.9"/>
    </reaction>
</comment>
<dbReference type="InterPro" id="IPR005793">
    <property type="entry name" value="Formyl_trans_C"/>
</dbReference>
<dbReference type="SUPFAM" id="SSF53328">
    <property type="entry name" value="Formyltransferase"/>
    <property type="match status" value="1"/>
</dbReference>
<comment type="similarity">
    <text evidence="1 5">Belongs to the Fmt family.</text>
</comment>